<dbReference type="Gene3D" id="3.40.50.920">
    <property type="match status" value="1"/>
</dbReference>
<keyword evidence="4 11" id="KW-0808">Transferase</keyword>
<evidence type="ECO:0000256" key="1">
    <source>
        <dbReference type="ARBA" id="ARBA00004980"/>
    </source>
</evidence>
<comment type="cofactor">
    <cofactor evidence="11">
        <name>Mg(2+)</name>
        <dbReference type="ChEBI" id="CHEBI:18420"/>
    </cofactor>
    <text evidence="11">Binds 1 Mg(2+) ion per subunit.</text>
</comment>
<dbReference type="HAMAP" id="MF_00315">
    <property type="entry name" value="DXP_synth"/>
    <property type="match status" value="1"/>
</dbReference>
<dbReference type="GO" id="GO:0009228">
    <property type="term" value="P:thiamine biosynthetic process"/>
    <property type="evidence" value="ECO:0007669"/>
    <property type="project" value="UniProtKB-UniRule"/>
</dbReference>
<dbReference type="SUPFAM" id="SSF52922">
    <property type="entry name" value="TK C-terminal domain-like"/>
    <property type="match status" value="1"/>
</dbReference>
<keyword evidence="9 11" id="KW-0414">Isoprene biosynthesis</keyword>
<dbReference type="Pfam" id="PF13292">
    <property type="entry name" value="DXP_synthase_N"/>
    <property type="match status" value="1"/>
</dbReference>
<evidence type="ECO:0000256" key="2">
    <source>
        <dbReference type="ARBA" id="ARBA00011081"/>
    </source>
</evidence>
<dbReference type="OrthoDB" id="9803371at2"/>
<dbReference type="NCBIfam" id="NF003933">
    <property type="entry name" value="PRK05444.2-2"/>
    <property type="match status" value="1"/>
</dbReference>
<dbReference type="InterPro" id="IPR005477">
    <property type="entry name" value="Dxylulose-5-P_synthase"/>
</dbReference>
<keyword evidence="14" id="KW-1185">Reference proteome</keyword>
<dbReference type="AlphaFoldDB" id="A0A151AVI1"/>
<comment type="cofactor">
    <cofactor evidence="11">
        <name>thiamine diphosphate</name>
        <dbReference type="ChEBI" id="CHEBI:58937"/>
    </cofactor>
    <text evidence="11">Binds 1 thiamine pyrophosphate per subunit.</text>
</comment>
<dbReference type="GO" id="GO:0019288">
    <property type="term" value="P:isopentenyl diphosphate biosynthetic process, methylerythritol 4-phosphate pathway"/>
    <property type="evidence" value="ECO:0007669"/>
    <property type="project" value="TreeGrafter"/>
</dbReference>
<keyword evidence="6 11" id="KW-0460">Magnesium</keyword>
<dbReference type="SMART" id="SM00861">
    <property type="entry name" value="Transket_pyr"/>
    <property type="match status" value="1"/>
</dbReference>
<comment type="catalytic activity">
    <reaction evidence="11">
        <text>D-glyceraldehyde 3-phosphate + pyruvate + H(+) = 1-deoxy-D-xylulose 5-phosphate + CO2</text>
        <dbReference type="Rhea" id="RHEA:12605"/>
        <dbReference type="ChEBI" id="CHEBI:15361"/>
        <dbReference type="ChEBI" id="CHEBI:15378"/>
        <dbReference type="ChEBI" id="CHEBI:16526"/>
        <dbReference type="ChEBI" id="CHEBI:57792"/>
        <dbReference type="ChEBI" id="CHEBI:59776"/>
        <dbReference type="EC" id="2.2.1.7"/>
    </reaction>
</comment>
<dbReference type="FunFam" id="3.40.50.970:FF:000005">
    <property type="entry name" value="1-deoxy-D-xylulose-5-phosphate synthase"/>
    <property type="match status" value="1"/>
</dbReference>
<dbReference type="CDD" id="cd02007">
    <property type="entry name" value="TPP_DXS"/>
    <property type="match status" value="1"/>
</dbReference>
<comment type="function">
    <text evidence="10 11">Catalyzes the acyloin condensation reaction between C atoms 2 and 3 of pyruvate and glyceraldehyde 3-phosphate to yield 1-deoxy-D-xylulose-5-phosphate (DXP).</text>
</comment>
<feature type="binding site" evidence="11">
    <location>
        <position position="174"/>
    </location>
    <ligand>
        <name>Mg(2+)</name>
        <dbReference type="ChEBI" id="CHEBI:18420"/>
    </ligand>
</feature>
<feature type="binding site" evidence="11">
    <location>
        <position position="145"/>
    </location>
    <ligand>
        <name>Mg(2+)</name>
        <dbReference type="ChEBI" id="CHEBI:18420"/>
    </ligand>
</feature>
<dbReference type="Pfam" id="PF02779">
    <property type="entry name" value="Transket_pyr"/>
    <property type="match status" value="1"/>
</dbReference>
<evidence type="ECO:0000259" key="12">
    <source>
        <dbReference type="SMART" id="SM00861"/>
    </source>
</evidence>
<proteinExistence type="inferred from homology"/>
<comment type="similarity">
    <text evidence="2 11">Belongs to the transketolase family. DXPS subfamily.</text>
</comment>
<dbReference type="GO" id="GO:0016114">
    <property type="term" value="P:terpenoid biosynthetic process"/>
    <property type="evidence" value="ECO:0007669"/>
    <property type="project" value="UniProtKB-UniRule"/>
</dbReference>
<feature type="binding site" evidence="11">
    <location>
        <begin position="114"/>
        <end position="116"/>
    </location>
    <ligand>
        <name>thiamine diphosphate</name>
        <dbReference type="ChEBI" id="CHEBI:58937"/>
    </ligand>
</feature>
<evidence type="ECO:0000256" key="3">
    <source>
        <dbReference type="ARBA" id="ARBA00011738"/>
    </source>
</evidence>
<feature type="binding site" evidence="11">
    <location>
        <position position="73"/>
    </location>
    <ligand>
        <name>thiamine diphosphate</name>
        <dbReference type="ChEBI" id="CHEBI:58937"/>
    </ligand>
</feature>
<comment type="pathway">
    <text evidence="1 11">Metabolic intermediate biosynthesis; 1-deoxy-D-xylulose 5-phosphate biosynthesis; 1-deoxy-D-xylulose 5-phosphate from D-glyceraldehyde 3-phosphate and pyruvate: step 1/1.</text>
</comment>
<dbReference type="GO" id="GO:0030976">
    <property type="term" value="F:thiamine pyrophosphate binding"/>
    <property type="evidence" value="ECO:0007669"/>
    <property type="project" value="UniProtKB-UniRule"/>
</dbReference>
<evidence type="ECO:0000256" key="5">
    <source>
        <dbReference type="ARBA" id="ARBA00022723"/>
    </source>
</evidence>
<evidence type="ECO:0000256" key="4">
    <source>
        <dbReference type="ARBA" id="ARBA00022679"/>
    </source>
</evidence>
<dbReference type="EC" id="2.2.1.7" evidence="11"/>
<dbReference type="Gene3D" id="3.40.50.970">
    <property type="match status" value="2"/>
</dbReference>
<dbReference type="InterPro" id="IPR009014">
    <property type="entry name" value="Transketo_C/PFOR_II"/>
</dbReference>
<protein>
    <recommendedName>
        <fullName evidence="11">1-deoxy-D-xylulose-5-phosphate synthase</fullName>
        <ecNumber evidence="11">2.2.1.7</ecNumber>
    </recommendedName>
    <alternativeName>
        <fullName evidence="11">1-deoxyxylulose-5-phosphate synthase</fullName>
        <shortName evidence="11">DXP synthase</shortName>
        <shortName evidence="11">DXPS</shortName>
    </alternativeName>
</protein>
<dbReference type="InterPro" id="IPR020826">
    <property type="entry name" value="Transketolase_BS"/>
</dbReference>
<evidence type="ECO:0000256" key="9">
    <source>
        <dbReference type="ARBA" id="ARBA00023229"/>
    </source>
</evidence>
<comment type="subunit">
    <text evidence="3 11">Homodimer.</text>
</comment>
<sequence length="640" mass="69060">MNLLDKIKEPADVKKLNNQELELLATDIRRELVRTVSRTGGHLAPNLGVVELTLALHSVFDLPRDKIIWDVGHQCYVHKMLTGRRSQFSTLRQFGGLSGFPKRAESPYDTFDTGHSSTSISAALGMALARDLKGEDYQVVAVIGDGALTGGMAFEAMNHAGHLKASLIVVLNDNEMSISSPVGGMAAYLSRLRTDPMYSRGKEELENLLNRLPHVGPRVLKIIDRMKDSFKYLVVPGMLFEELGFTYLGPIEGHNIARLKEVLQRARATRGPVLVHVITTKGKGYRPAETHPGRFHGVGPFDPDTGEPLTAGGPPTYTSVFGAELVRQGEKNNRLVAITAAMPEGTGLIPFARRFPKRFFDVGIAEQHALTMAAGLAAAGLKPVVAIYSTFLQRAVDQVIHDIALMELPVVLAIDRAGLVGEDGETHQGLFDLALLRSIPRMVIMAPKDEQELRHMLVTAIQHHGPAALRYPRGAGVGVPLTGAAQPLPIGKGEVLRPGRDVAILALGPLVYAALAAAGELAARGIEAAVINPRFVKPLDAELILTWAAKTGRLVMVEEHVLAGGFGSAVLELLAANGRERTRVQCLGIKDEFVPQGKPAVLREHLGLTPAGIIKAVQQVLEEEPVLTRHKLGTREISGG</sequence>
<dbReference type="UniPathway" id="UPA00064">
    <property type="reaction ID" value="UER00091"/>
</dbReference>
<dbReference type="Pfam" id="PF02780">
    <property type="entry name" value="Transketolase_C"/>
    <property type="match status" value="1"/>
</dbReference>
<evidence type="ECO:0000256" key="6">
    <source>
        <dbReference type="ARBA" id="ARBA00022842"/>
    </source>
</evidence>
<dbReference type="Proteomes" id="UP000075670">
    <property type="component" value="Unassembled WGS sequence"/>
</dbReference>
<accession>A0A151AVI1</accession>
<organism evidence="13 14">
    <name type="scientific">Moorella mulderi DSM 14980</name>
    <dbReference type="NCBI Taxonomy" id="1122241"/>
    <lineage>
        <taxon>Bacteria</taxon>
        <taxon>Bacillati</taxon>
        <taxon>Bacillota</taxon>
        <taxon>Clostridia</taxon>
        <taxon>Neomoorellales</taxon>
        <taxon>Neomoorellaceae</taxon>
        <taxon>Neomoorella</taxon>
    </lineage>
</organism>
<keyword evidence="5 11" id="KW-0479">Metal-binding</keyword>
<dbReference type="PANTHER" id="PTHR43322">
    <property type="entry name" value="1-D-DEOXYXYLULOSE 5-PHOSPHATE SYNTHASE-RELATED"/>
    <property type="match status" value="1"/>
</dbReference>
<dbReference type="InterPro" id="IPR033248">
    <property type="entry name" value="Transketolase_C"/>
</dbReference>
<gene>
    <name evidence="13" type="primary">dxs_1</name>
    <name evidence="11" type="synonym">dxs</name>
    <name evidence="13" type="ORF">MOMUL_22040</name>
</gene>
<dbReference type="PATRIC" id="fig|1122241.3.peg.2347"/>
<comment type="caution">
    <text evidence="13">The sequence shown here is derived from an EMBL/GenBank/DDBJ whole genome shotgun (WGS) entry which is preliminary data.</text>
</comment>
<dbReference type="PROSITE" id="PS00802">
    <property type="entry name" value="TRANSKETOLASE_2"/>
    <property type="match status" value="1"/>
</dbReference>
<dbReference type="NCBIfam" id="TIGR00204">
    <property type="entry name" value="dxs"/>
    <property type="match status" value="1"/>
</dbReference>
<dbReference type="RefSeq" id="WP_062284849.1">
    <property type="nucleotide sequence ID" value="NZ_LTBC01000009.1"/>
</dbReference>
<evidence type="ECO:0000256" key="10">
    <source>
        <dbReference type="ARBA" id="ARBA00055605"/>
    </source>
</evidence>
<feature type="binding site" evidence="11">
    <location>
        <position position="285"/>
    </location>
    <ligand>
        <name>thiamine diphosphate</name>
        <dbReference type="ChEBI" id="CHEBI:58937"/>
    </ligand>
</feature>
<dbReference type="GO" id="GO:0000287">
    <property type="term" value="F:magnesium ion binding"/>
    <property type="evidence" value="ECO:0007669"/>
    <property type="project" value="UniProtKB-UniRule"/>
</dbReference>
<feature type="binding site" evidence="11">
    <location>
        <begin position="146"/>
        <end position="147"/>
    </location>
    <ligand>
        <name>thiamine diphosphate</name>
        <dbReference type="ChEBI" id="CHEBI:58937"/>
    </ligand>
</feature>
<dbReference type="GO" id="GO:0005829">
    <property type="term" value="C:cytosol"/>
    <property type="evidence" value="ECO:0007669"/>
    <property type="project" value="TreeGrafter"/>
</dbReference>
<evidence type="ECO:0000256" key="11">
    <source>
        <dbReference type="HAMAP-Rule" id="MF_00315"/>
    </source>
</evidence>
<dbReference type="FunFam" id="3.40.50.920:FF:000002">
    <property type="entry name" value="1-deoxy-D-xylulose-5-phosphate synthase"/>
    <property type="match status" value="1"/>
</dbReference>
<dbReference type="CDD" id="cd07033">
    <property type="entry name" value="TPP_PYR_DXS_TK_like"/>
    <property type="match status" value="1"/>
</dbReference>
<dbReference type="EMBL" id="LTBC01000009">
    <property type="protein sequence ID" value="KYH31648.1"/>
    <property type="molecule type" value="Genomic_DNA"/>
</dbReference>
<evidence type="ECO:0000256" key="7">
    <source>
        <dbReference type="ARBA" id="ARBA00022977"/>
    </source>
</evidence>
<evidence type="ECO:0000313" key="13">
    <source>
        <dbReference type="EMBL" id="KYH31648.1"/>
    </source>
</evidence>
<dbReference type="InterPro" id="IPR005475">
    <property type="entry name" value="Transketolase-like_Pyr-bd"/>
</dbReference>
<reference evidence="13 14" key="1">
    <citation type="submission" date="2016-02" db="EMBL/GenBank/DDBJ databases">
        <title>Genome sequence of Moorella mulderi DSM 14980.</title>
        <authorList>
            <person name="Poehlein A."/>
            <person name="Daniel R."/>
        </authorList>
    </citation>
    <scope>NUCLEOTIDE SEQUENCE [LARGE SCALE GENOMIC DNA]</scope>
    <source>
        <strain evidence="13 14">DSM 14980</strain>
    </source>
</reference>
<feature type="binding site" evidence="11">
    <location>
        <position position="174"/>
    </location>
    <ligand>
        <name>thiamine diphosphate</name>
        <dbReference type="ChEBI" id="CHEBI:58937"/>
    </ligand>
</feature>
<name>A0A151AVI1_9FIRM</name>
<dbReference type="GO" id="GO:0008661">
    <property type="term" value="F:1-deoxy-D-xylulose-5-phosphate synthase activity"/>
    <property type="evidence" value="ECO:0007669"/>
    <property type="project" value="UniProtKB-UniRule"/>
</dbReference>
<dbReference type="PANTHER" id="PTHR43322:SF5">
    <property type="entry name" value="1-DEOXY-D-XYLULOSE-5-PHOSPHATE SYNTHASE, CHLOROPLASTIC"/>
    <property type="match status" value="1"/>
</dbReference>
<feature type="domain" description="Transketolase-like pyrimidine-binding" evidence="12">
    <location>
        <begin position="315"/>
        <end position="479"/>
    </location>
</feature>
<evidence type="ECO:0000256" key="8">
    <source>
        <dbReference type="ARBA" id="ARBA00023052"/>
    </source>
</evidence>
<dbReference type="SUPFAM" id="SSF52518">
    <property type="entry name" value="Thiamin diphosphate-binding fold (THDP-binding)"/>
    <property type="match status" value="2"/>
</dbReference>
<keyword evidence="7 11" id="KW-0784">Thiamine biosynthesis</keyword>
<evidence type="ECO:0000313" key="14">
    <source>
        <dbReference type="Proteomes" id="UP000075670"/>
    </source>
</evidence>
<feature type="binding site" evidence="11">
    <location>
        <position position="366"/>
    </location>
    <ligand>
        <name>thiamine diphosphate</name>
        <dbReference type="ChEBI" id="CHEBI:58937"/>
    </ligand>
</feature>
<keyword evidence="8 11" id="KW-0786">Thiamine pyrophosphate</keyword>
<dbReference type="InterPro" id="IPR029061">
    <property type="entry name" value="THDP-binding"/>
</dbReference>